<dbReference type="SUPFAM" id="SSF51735">
    <property type="entry name" value="NAD(P)-binding Rossmann-fold domains"/>
    <property type="match status" value="1"/>
</dbReference>
<proteinExistence type="inferred from homology"/>
<dbReference type="EMBL" id="NOZR01000031">
    <property type="protein sequence ID" value="OYN75204.1"/>
    <property type="molecule type" value="Genomic_DNA"/>
</dbReference>
<evidence type="ECO:0000313" key="3">
    <source>
        <dbReference type="EMBL" id="OYN75204.1"/>
    </source>
</evidence>
<dbReference type="RefSeq" id="WP_094484065.1">
    <property type="nucleotide sequence ID" value="NZ_JACKSC010000126.1"/>
</dbReference>
<sequence>MTRVVVITGSASGIGRGMAERFAEDGCRVGIADINVEAAEQVADELSTSCEAVAYPVDVSKEDSVASCIDAVLQRWGRLDVLCANAGIYPAAPLGEMTEAEWDHVTGINLKGVFFCVKHAIVPMRQQRSGRIIVTASVTGPVVGYPGMTHYAAAKAGTVGLVRTAALELASQGITINAVMPGNVLTPGWKGQPQEYIDAAVESIPLKRLGLPKDIANAAHFFADERSDYITGQTLIIDGGQTLPETAQVMDGW</sequence>
<comment type="similarity">
    <text evidence="1">Belongs to the short-chain dehydrogenases/reductases (SDR) family.</text>
</comment>
<protein>
    <submittedName>
        <fullName evidence="3">3-oxoacyl-[acyl-carrier-protein] reductase</fullName>
    </submittedName>
</protein>
<dbReference type="PROSITE" id="PS00061">
    <property type="entry name" value="ADH_SHORT"/>
    <property type="match status" value="1"/>
</dbReference>
<accession>A0A255D7J0</accession>
<comment type="caution">
    <text evidence="3">The sequence shown here is derived from an EMBL/GenBank/DDBJ whole genome shotgun (WGS) entry which is preliminary data.</text>
</comment>
<reference evidence="3 4" key="1">
    <citation type="submission" date="2017-07" db="EMBL/GenBank/DDBJ databases">
        <title>The new phylogeny of genus Mycobacterium.</title>
        <authorList>
            <person name="Tortoli E."/>
            <person name="Trovato A."/>
            <person name="Cirillo D.M."/>
        </authorList>
    </citation>
    <scope>NUCLEOTIDE SEQUENCE [LARGE SCALE GENOMIC DNA]</scope>
    <source>
        <strain evidence="3 4">ATCC 33027</strain>
    </source>
</reference>
<dbReference type="NCBIfam" id="NF009466">
    <property type="entry name" value="PRK12826.1-2"/>
    <property type="match status" value="1"/>
</dbReference>
<dbReference type="PRINTS" id="PR00080">
    <property type="entry name" value="SDRFAMILY"/>
</dbReference>
<dbReference type="PANTHER" id="PTHR42760:SF133">
    <property type="entry name" value="3-OXOACYL-[ACYL-CARRIER-PROTEIN] REDUCTASE"/>
    <property type="match status" value="1"/>
</dbReference>
<dbReference type="GO" id="GO:0016616">
    <property type="term" value="F:oxidoreductase activity, acting on the CH-OH group of donors, NAD or NADP as acceptor"/>
    <property type="evidence" value="ECO:0007669"/>
    <property type="project" value="TreeGrafter"/>
</dbReference>
<dbReference type="OrthoDB" id="7064009at2"/>
<dbReference type="AlphaFoldDB" id="A0A255D7J0"/>
<dbReference type="InterPro" id="IPR020904">
    <property type="entry name" value="Sc_DH/Rdtase_CS"/>
</dbReference>
<keyword evidence="2" id="KW-0560">Oxidoreductase</keyword>
<gene>
    <name evidence="3" type="ORF">CG716_26215</name>
</gene>
<dbReference type="Proteomes" id="UP000216063">
    <property type="component" value="Unassembled WGS sequence"/>
</dbReference>
<dbReference type="CDD" id="cd05233">
    <property type="entry name" value="SDR_c"/>
    <property type="match status" value="1"/>
</dbReference>
<name>A0A255D7J0_9MYCO</name>
<dbReference type="Pfam" id="PF13561">
    <property type="entry name" value="adh_short_C2"/>
    <property type="match status" value="1"/>
</dbReference>
<dbReference type="FunFam" id="3.40.50.720:FF:000084">
    <property type="entry name" value="Short-chain dehydrogenase reductase"/>
    <property type="match status" value="1"/>
</dbReference>
<organism evidence="3 4">
    <name type="scientific">Mycolicibacterium sphagni</name>
    <dbReference type="NCBI Taxonomy" id="1786"/>
    <lineage>
        <taxon>Bacteria</taxon>
        <taxon>Bacillati</taxon>
        <taxon>Actinomycetota</taxon>
        <taxon>Actinomycetes</taxon>
        <taxon>Mycobacteriales</taxon>
        <taxon>Mycobacteriaceae</taxon>
        <taxon>Mycolicibacterium</taxon>
    </lineage>
</organism>
<evidence type="ECO:0000313" key="4">
    <source>
        <dbReference type="Proteomes" id="UP000216063"/>
    </source>
</evidence>
<evidence type="ECO:0000256" key="1">
    <source>
        <dbReference type="ARBA" id="ARBA00006484"/>
    </source>
</evidence>
<keyword evidence="4" id="KW-1185">Reference proteome</keyword>
<dbReference type="PANTHER" id="PTHR42760">
    <property type="entry name" value="SHORT-CHAIN DEHYDROGENASES/REDUCTASES FAMILY MEMBER"/>
    <property type="match status" value="1"/>
</dbReference>
<dbReference type="InterPro" id="IPR036291">
    <property type="entry name" value="NAD(P)-bd_dom_sf"/>
</dbReference>
<dbReference type="PRINTS" id="PR00081">
    <property type="entry name" value="GDHRDH"/>
</dbReference>
<evidence type="ECO:0000256" key="2">
    <source>
        <dbReference type="ARBA" id="ARBA00023002"/>
    </source>
</evidence>
<dbReference type="Gene3D" id="3.40.50.720">
    <property type="entry name" value="NAD(P)-binding Rossmann-like Domain"/>
    <property type="match status" value="1"/>
</dbReference>
<dbReference type="InterPro" id="IPR002347">
    <property type="entry name" value="SDR_fam"/>
</dbReference>